<evidence type="ECO:0000313" key="2">
    <source>
        <dbReference type="EMBL" id="ALI54574.1"/>
    </source>
</evidence>
<gene>
    <name evidence="2" type="ORF">IMCC12053_626</name>
</gene>
<keyword evidence="1" id="KW-0732">Signal</keyword>
<evidence type="ECO:0000313" key="3">
    <source>
        <dbReference type="Proteomes" id="UP000064920"/>
    </source>
</evidence>
<reference evidence="2 3" key="1">
    <citation type="submission" date="2015-05" db="EMBL/GenBank/DDBJ databases">
        <authorList>
            <person name="Wang D.B."/>
            <person name="Wang M."/>
        </authorList>
    </citation>
    <scope>NUCLEOTIDE SEQUENCE [LARGE SCALE GENOMIC DNA]</scope>
    <source>
        <strain evidence="2 3">IMCC 12053</strain>
    </source>
</reference>
<proteinExistence type="predicted"/>
<feature type="chain" id="PRO_5006042241" evidence="1">
    <location>
        <begin position="21"/>
        <end position="41"/>
    </location>
</feature>
<dbReference type="Proteomes" id="UP000064920">
    <property type="component" value="Chromosome"/>
</dbReference>
<sequence>MLSWYHMMPCMMIVNACAMAFSPRSDAEGAAEKARPIMIPG</sequence>
<organism evidence="2 3">
    <name type="scientific">Celeribacter marinus</name>
    <dbReference type="NCBI Taxonomy" id="1397108"/>
    <lineage>
        <taxon>Bacteria</taxon>
        <taxon>Pseudomonadati</taxon>
        <taxon>Pseudomonadota</taxon>
        <taxon>Alphaproteobacteria</taxon>
        <taxon>Rhodobacterales</taxon>
        <taxon>Roseobacteraceae</taxon>
        <taxon>Celeribacter</taxon>
    </lineage>
</organism>
<protein>
    <submittedName>
        <fullName evidence="2">Uncharacterized protein</fullName>
    </submittedName>
</protein>
<dbReference type="AlphaFoldDB" id="A0A0P0A9Q0"/>
<name>A0A0P0A9Q0_9RHOB</name>
<feature type="signal peptide" evidence="1">
    <location>
        <begin position="1"/>
        <end position="20"/>
    </location>
</feature>
<dbReference type="PATRIC" id="fig|1397108.4.peg.650"/>
<dbReference type="EMBL" id="CP012023">
    <property type="protein sequence ID" value="ALI54574.1"/>
    <property type="molecule type" value="Genomic_DNA"/>
</dbReference>
<evidence type="ECO:0000256" key="1">
    <source>
        <dbReference type="SAM" id="SignalP"/>
    </source>
</evidence>
<keyword evidence="3" id="KW-1185">Reference proteome</keyword>
<accession>A0A0P0A9Q0</accession>
<dbReference type="KEGG" id="cmar:IMCC12053_626"/>